<evidence type="ECO:0000256" key="8">
    <source>
        <dbReference type="RuleBase" id="RU362079"/>
    </source>
</evidence>
<comment type="function">
    <text evidence="6">Catalyzes the conversion of 7,8-dihydroneopterin into 6-hydroxymethyl-7,8-dihydropterin, a biosynthetic precursor of the vitamin tetrahydrofolate. Can use L-threo-dihydroneopterin and D-erythro-dihydroneopterin as substrates for the formation of 6-hydroxymethyldihydropterin, but it can also catalyze the epimerization of carbon 2' of dihydroneopterin and dihydromonapterin.</text>
</comment>
<dbReference type="AlphaFoldDB" id="A0AAW2VG53"/>
<evidence type="ECO:0000256" key="7">
    <source>
        <dbReference type="ARBA" id="ARBA00063311"/>
    </source>
</evidence>
<dbReference type="PANTHER" id="PTHR42844:SF1">
    <property type="entry name" value="DIHYDRONEOPTERIN ALDOLASE 1-RELATED"/>
    <property type="match status" value="1"/>
</dbReference>
<comment type="catalytic activity">
    <reaction evidence="1 8">
        <text>7,8-dihydroneopterin = 6-hydroxymethyl-7,8-dihydropterin + glycolaldehyde</text>
        <dbReference type="Rhea" id="RHEA:10540"/>
        <dbReference type="ChEBI" id="CHEBI:17001"/>
        <dbReference type="ChEBI" id="CHEBI:17071"/>
        <dbReference type="ChEBI" id="CHEBI:44841"/>
        <dbReference type="EC" id="4.1.2.25"/>
    </reaction>
</comment>
<comment type="function">
    <text evidence="8">Catalyzes the conversion of 7,8-dihydroneopterin to 6-hydroxymethyl-7,8-dihydropterin.</text>
</comment>
<dbReference type="CDD" id="cd00534">
    <property type="entry name" value="DHNA_DHNTPE"/>
    <property type="match status" value="1"/>
</dbReference>
<comment type="caution">
    <text evidence="11">The sequence shown here is derived from an EMBL/GenBank/DDBJ whole genome shotgun (WGS) entry which is preliminary data.</text>
</comment>
<evidence type="ECO:0000256" key="3">
    <source>
        <dbReference type="ARBA" id="ARBA00005708"/>
    </source>
</evidence>
<feature type="transmembrane region" description="Helical" evidence="9">
    <location>
        <begin position="133"/>
        <end position="162"/>
    </location>
</feature>
<dbReference type="EMBL" id="JACGWN010000010">
    <property type="protein sequence ID" value="KAL0426626.1"/>
    <property type="molecule type" value="Genomic_DNA"/>
</dbReference>
<keyword evidence="9" id="KW-1133">Transmembrane helix</keyword>
<dbReference type="InterPro" id="IPR006156">
    <property type="entry name" value="Dihydroneopterin_aldolase"/>
</dbReference>
<dbReference type="GO" id="GO:0005737">
    <property type="term" value="C:cytoplasm"/>
    <property type="evidence" value="ECO:0007669"/>
    <property type="project" value="TreeGrafter"/>
</dbReference>
<feature type="domain" description="Dihydroneopterin aldolase/epimerase" evidence="10">
    <location>
        <begin position="7"/>
        <end position="117"/>
    </location>
</feature>
<evidence type="ECO:0000256" key="5">
    <source>
        <dbReference type="ARBA" id="ARBA00023239"/>
    </source>
</evidence>
<reference evidence="11" key="2">
    <citation type="journal article" date="2024" name="Plant">
        <title>Genomic evolution and insights into agronomic trait innovations of Sesamum species.</title>
        <authorList>
            <person name="Miao H."/>
            <person name="Wang L."/>
            <person name="Qu L."/>
            <person name="Liu H."/>
            <person name="Sun Y."/>
            <person name="Le M."/>
            <person name="Wang Q."/>
            <person name="Wei S."/>
            <person name="Zheng Y."/>
            <person name="Lin W."/>
            <person name="Duan Y."/>
            <person name="Cao H."/>
            <person name="Xiong S."/>
            <person name="Wang X."/>
            <person name="Wei L."/>
            <person name="Li C."/>
            <person name="Ma Q."/>
            <person name="Ju M."/>
            <person name="Zhao R."/>
            <person name="Li G."/>
            <person name="Mu C."/>
            <person name="Tian Q."/>
            <person name="Mei H."/>
            <person name="Zhang T."/>
            <person name="Gao T."/>
            <person name="Zhang H."/>
        </authorList>
    </citation>
    <scope>NUCLEOTIDE SEQUENCE</scope>
    <source>
        <strain evidence="11">KEN1</strain>
    </source>
</reference>
<dbReference type="Gene3D" id="3.30.1130.10">
    <property type="match status" value="1"/>
</dbReference>
<dbReference type="InterPro" id="IPR006157">
    <property type="entry name" value="FolB_dom"/>
</dbReference>
<evidence type="ECO:0000256" key="2">
    <source>
        <dbReference type="ARBA" id="ARBA00005013"/>
    </source>
</evidence>
<evidence type="ECO:0000256" key="9">
    <source>
        <dbReference type="SAM" id="Phobius"/>
    </source>
</evidence>
<evidence type="ECO:0000256" key="4">
    <source>
        <dbReference type="ARBA" id="ARBA00022909"/>
    </source>
</evidence>
<keyword evidence="5 8" id="KW-0456">Lyase</keyword>
<accession>A0AAW2VG53</accession>
<reference evidence="11" key="1">
    <citation type="submission" date="2020-06" db="EMBL/GenBank/DDBJ databases">
        <authorList>
            <person name="Li T."/>
            <person name="Hu X."/>
            <person name="Zhang T."/>
            <person name="Song X."/>
            <person name="Zhang H."/>
            <person name="Dai N."/>
            <person name="Sheng W."/>
            <person name="Hou X."/>
            <person name="Wei L."/>
        </authorList>
    </citation>
    <scope>NUCLEOTIDE SEQUENCE</scope>
    <source>
        <strain evidence="11">KEN1</strain>
        <tissue evidence="11">Leaf</tissue>
    </source>
</reference>
<dbReference type="Pfam" id="PF02152">
    <property type="entry name" value="FolB"/>
    <property type="match status" value="1"/>
</dbReference>
<gene>
    <name evidence="11" type="ORF">Slati_2837400</name>
</gene>
<dbReference type="GO" id="GO:0004150">
    <property type="term" value="F:dihydroneopterin aldolase activity"/>
    <property type="evidence" value="ECO:0007669"/>
    <property type="project" value="UniProtKB-UniRule"/>
</dbReference>
<dbReference type="NCBIfam" id="TIGR00526">
    <property type="entry name" value="folB_dom"/>
    <property type="match status" value="1"/>
</dbReference>
<evidence type="ECO:0000256" key="6">
    <source>
        <dbReference type="ARBA" id="ARBA00055579"/>
    </source>
</evidence>
<evidence type="ECO:0000259" key="10">
    <source>
        <dbReference type="SMART" id="SM00905"/>
    </source>
</evidence>
<dbReference type="GO" id="GO:0046654">
    <property type="term" value="P:tetrahydrofolate biosynthetic process"/>
    <property type="evidence" value="ECO:0007669"/>
    <property type="project" value="UniProtKB-UniRule"/>
</dbReference>
<dbReference type="SMART" id="SM00905">
    <property type="entry name" value="FolB"/>
    <property type="match status" value="1"/>
</dbReference>
<organism evidence="11">
    <name type="scientific">Sesamum latifolium</name>
    <dbReference type="NCBI Taxonomy" id="2727402"/>
    <lineage>
        <taxon>Eukaryota</taxon>
        <taxon>Viridiplantae</taxon>
        <taxon>Streptophyta</taxon>
        <taxon>Embryophyta</taxon>
        <taxon>Tracheophyta</taxon>
        <taxon>Spermatophyta</taxon>
        <taxon>Magnoliopsida</taxon>
        <taxon>eudicotyledons</taxon>
        <taxon>Gunneridae</taxon>
        <taxon>Pentapetalae</taxon>
        <taxon>asterids</taxon>
        <taxon>lamiids</taxon>
        <taxon>Lamiales</taxon>
        <taxon>Pedaliaceae</taxon>
        <taxon>Sesamum</taxon>
    </lineage>
</organism>
<dbReference type="NCBIfam" id="TIGR00525">
    <property type="entry name" value="folB"/>
    <property type="match status" value="1"/>
</dbReference>
<keyword evidence="9" id="KW-0812">Transmembrane</keyword>
<dbReference type="InterPro" id="IPR043133">
    <property type="entry name" value="GTP-CH-I_C/QueF"/>
</dbReference>
<proteinExistence type="inferred from homology"/>
<dbReference type="PANTHER" id="PTHR42844">
    <property type="entry name" value="DIHYDRONEOPTERIN ALDOLASE 1-RELATED"/>
    <property type="match status" value="1"/>
</dbReference>
<dbReference type="EC" id="4.1.2.25" evidence="8"/>
<protein>
    <recommendedName>
        <fullName evidence="8">7,8-dihydroneopterin aldolase</fullName>
        <ecNumber evidence="8">4.1.2.25</ecNumber>
    </recommendedName>
</protein>
<sequence length="163" mass="18314">MIKGDKLVLRGLKFHGYHGVKPEERKLGQKFVIDVDAWMDLQPAGNSDRLSDTISYTAIYSIVRDIVEGAPHNLLESVAELIASTVLSKFSQISAVRVQVGKPHVAVLGPIDYLGWRLLGVVRMLYKTKPFSGFTILLCQLLYCKMLVILLFVHLVLLVYILF</sequence>
<keyword evidence="9" id="KW-0472">Membrane</keyword>
<dbReference type="GO" id="GO:0046656">
    <property type="term" value="P:folic acid biosynthetic process"/>
    <property type="evidence" value="ECO:0007669"/>
    <property type="project" value="UniProtKB-UniRule"/>
</dbReference>
<dbReference type="FunFam" id="3.30.1130.10:FF:000003">
    <property type="entry name" value="7,8-dihydroneopterin aldolase"/>
    <property type="match status" value="1"/>
</dbReference>
<keyword evidence="4 8" id="KW-0289">Folate biosynthesis</keyword>
<comment type="subunit">
    <text evidence="7">Homooctamer. Forms a hollow cylinder assembled from two ring-shaped tetramers.</text>
</comment>
<comment type="similarity">
    <text evidence="3 8">Belongs to the DHNA family.</text>
</comment>
<name>A0AAW2VG53_9LAMI</name>
<evidence type="ECO:0000256" key="1">
    <source>
        <dbReference type="ARBA" id="ARBA00001353"/>
    </source>
</evidence>
<dbReference type="SUPFAM" id="SSF55620">
    <property type="entry name" value="Tetrahydrobiopterin biosynthesis enzymes-like"/>
    <property type="match status" value="1"/>
</dbReference>
<comment type="pathway">
    <text evidence="2 8">Cofactor biosynthesis; tetrahydrofolate biosynthesis; 2-amino-4-hydroxy-6-hydroxymethyl-7,8-dihydropteridine diphosphate from 7,8-dihydroneopterin triphosphate: step 3/4.</text>
</comment>
<evidence type="ECO:0000313" key="11">
    <source>
        <dbReference type="EMBL" id="KAL0426626.1"/>
    </source>
</evidence>